<sequence>MVAFVPAAAIAARTASPSSTCRSRGSVASTFAAGSSPALLSAPVSAPAPAAVAGLTMAAKREGVPLNLFRPKTPYNATVLYNGTLVGKDAPGETMHIVMNHDGNVPYLEGQSIGVMAPGVDAKGKPHKVRLYSIASTRHGDFGDGKTVSLSVKRLVYEDEEGKEVKGVCSNFLCDLQPGDKVAITGPVGTAMLMPEDPNATIIMLATGTGIAPFRTYMRRAFTENNPDFKFNGKMWLFLGVPTSSTLLYRTEFEDMMERHPDQLRCDWAISREQTDANGNKMYLQTRMKEYAQELYELVTGPAKAYIFLCGLKGMTAGIDEMFGELFEKDGLNWNEYRKAMKKEGRYEAEVY</sequence>
<gene>
    <name evidence="1" type="ORF">I4F81_010213</name>
</gene>
<keyword evidence="2" id="KW-1185">Reference proteome</keyword>
<evidence type="ECO:0000313" key="1">
    <source>
        <dbReference type="EMBL" id="KAK1867708.1"/>
    </source>
</evidence>
<dbReference type="EMBL" id="CM020620">
    <property type="protein sequence ID" value="KAK1867708.1"/>
    <property type="molecule type" value="Genomic_DNA"/>
</dbReference>
<reference evidence="1" key="1">
    <citation type="submission" date="2019-11" db="EMBL/GenBank/DDBJ databases">
        <title>Nori genome reveals adaptations in red seaweeds to the harsh intertidal environment.</title>
        <authorList>
            <person name="Wang D."/>
            <person name="Mao Y."/>
        </authorList>
    </citation>
    <scope>NUCLEOTIDE SEQUENCE</scope>
    <source>
        <tissue evidence="1">Gametophyte</tissue>
    </source>
</reference>
<evidence type="ECO:0000313" key="2">
    <source>
        <dbReference type="Proteomes" id="UP000798662"/>
    </source>
</evidence>
<proteinExistence type="predicted"/>
<protein>
    <submittedName>
        <fullName evidence="1">Uncharacterized protein</fullName>
    </submittedName>
</protein>
<name>A0ACC3CD10_PYRYE</name>
<organism evidence="1 2">
    <name type="scientific">Pyropia yezoensis</name>
    <name type="common">Susabi-nori</name>
    <name type="synonym">Porphyra yezoensis</name>
    <dbReference type="NCBI Taxonomy" id="2788"/>
    <lineage>
        <taxon>Eukaryota</taxon>
        <taxon>Rhodophyta</taxon>
        <taxon>Bangiophyceae</taxon>
        <taxon>Bangiales</taxon>
        <taxon>Bangiaceae</taxon>
        <taxon>Pyropia</taxon>
    </lineage>
</organism>
<comment type="caution">
    <text evidence="1">The sequence shown here is derived from an EMBL/GenBank/DDBJ whole genome shotgun (WGS) entry which is preliminary data.</text>
</comment>
<dbReference type="Proteomes" id="UP000798662">
    <property type="component" value="Chromosome 3"/>
</dbReference>
<accession>A0ACC3CD10</accession>